<dbReference type="InterPro" id="IPR012373">
    <property type="entry name" value="Ferrdict_sens_TM"/>
</dbReference>
<organism evidence="4 5">
    <name type="scientific">Spirosoma telluris</name>
    <dbReference type="NCBI Taxonomy" id="2183553"/>
    <lineage>
        <taxon>Bacteria</taxon>
        <taxon>Pseudomonadati</taxon>
        <taxon>Bacteroidota</taxon>
        <taxon>Cytophagia</taxon>
        <taxon>Cytophagales</taxon>
        <taxon>Cytophagaceae</taxon>
        <taxon>Spirosoma</taxon>
    </lineage>
</organism>
<evidence type="ECO:0000313" key="4">
    <source>
        <dbReference type="EMBL" id="RAI76819.1"/>
    </source>
</evidence>
<evidence type="ECO:0000259" key="3">
    <source>
        <dbReference type="Pfam" id="PF16344"/>
    </source>
</evidence>
<dbReference type="Proteomes" id="UP000249016">
    <property type="component" value="Unassembled WGS sequence"/>
</dbReference>
<dbReference type="PANTHER" id="PTHR30273">
    <property type="entry name" value="PERIPLASMIC SIGNAL SENSOR AND SIGMA FACTOR ACTIVATOR FECR-RELATED"/>
    <property type="match status" value="1"/>
</dbReference>
<comment type="caution">
    <text evidence="4">The sequence shown here is derived from an EMBL/GenBank/DDBJ whole genome shotgun (WGS) entry which is preliminary data.</text>
</comment>
<dbReference type="AlphaFoldDB" id="A0A327NQV2"/>
<dbReference type="InterPro" id="IPR006860">
    <property type="entry name" value="FecR"/>
</dbReference>
<dbReference type="Pfam" id="PF04773">
    <property type="entry name" value="FecR"/>
    <property type="match status" value="1"/>
</dbReference>
<evidence type="ECO:0008006" key="6">
    <source>
        <dbReference type="Google" id="ProtNLM"/>
    </source>
</evidence>
<dbReference type="RefSeq" id="WP_111346842.1">
    <property type="nucleotide sequence ID" value="NZ_QLII01000001.1"/>
</dbReference>
<dbReference type="Gene3D" id="3.55.50.30">
    <property type="match status" value="1"/>
</dbReference>
<sequence>MHNYHNDTAEELAQDDFFRRWVQQPDSETNAFWEDFLTHYPEKQSVVVAAKALLKAVEQVQVLPTEAQGNQMWAMIQQQLQEDATELAYEPQVHRIGYWRQWAAAAAVLLLLGLGWWFTIRPATTDKAMGYIQPKPQAEIEWIDNVNETNHVLSVKLSDGSQIVLQPRSRVTYPKTFAVDKREIRLEGEGFFKVARNPKQPFMVYTNGLITQVVGTSFTIKAFPKMAQITVAVHTGKVAVFTTNALAKSQQSQKQIAGMLLLTPNQQAIFDKGSERLTARLVDEPTLIKKPETKQYFVFENTAIPDVFHKLEESYGIAIQYDPTVFDKCSLTAPLGNEPLFRKLDIICQTIGATYEVWGTKVIISGPGCQQKP</sequence>
<dbReference type="GO" id="GO:0016989">
    <property type="term" value="F:sigma factor antagonist activity"/>
    <property type="evidence" value="ECO:0007669"/>
    <property type="project" value="TreeGrafter"/>
</dbReference>
<feature type="transmembrane region" description="Helical" evidence="1">
    <location>
        <begin position="102"/>
        <end position="119"/>
    </location>
</feature>
<dbReference type="Pfam" id="PF16344">
    <property type="entry name" value="FecR_C"/>
    <property type="match status" value="1"/>
</dbReference>
<protein>
    <recommendedName>
        <fullName evidence="6">FecR family protein</fullName>
    </recommendedName>
</protein>
<proteinExistence type="predicted"/>
<reference evidence="4 5" key="1">
    <citation type="submission" date="2018-06" db="EMBL/GenBank/DDBJ databases">
        <title>Spirosoma sp. HMF3257 Genome sequencing and assembly.</title>
        <authorList>
            <person name="Kang H."/>
            <person name="Cha I."/>
            <person name="Kim H."/>
            <person name="Kang J."/>
            <person name="Joh K."/>
        </authorList>
    </citation>
    <scope>NUCLEOTIDE SEQUENCE [LARGE SCALE GENOMIC DNA]</scope>
    <source>
        <strain evidence="4 5">HMF3257</strain>
    </source>
</reference>
<accession>A0A327NQV2</accession>
<keyword evidence="1" id="KW-1133">Transmembrane helix</keyword>
<keyword evidence="1" id="KW-0472">Membrane</keyword>
<evidence type="ECO:0000256" key="1">
    <source>
        <dbReference type="SAM" id="Phobius"/>
    </source>
</evidence>
<dbReference type="EMBL" id="QLII01000001">
    <property type="protein sequence ID" value="RAI76819.1"/>
    <property type="molecule type" value="Genomic_DNA"/>
</dbReference>
<evidence type="ECO:0000313" key="5">
    <source>
        <dbReference type="Proteomes" id="UP000249016"/>
    </source>
</evidence>
<name>A0A327NQV2_9BACT</name>
<feature type="domain" description="FecR protein" evidence="2">
    <location>
        <begin position="150"/>
        <end position="238"/>
    </location>
</feature>
<dbReference type="InterPro" id="IPR032508">
    <property type="entry name" value="FecR_C"/>
</dbReference>
<dbReference type="OrthoDB" id="923804at2"/>
<keyword evidence="1" id="KW-0812">Transmembrane</keyword>
<feature type="domain" description="Protein FecR C-terminal" evidence="3">
    <location>
        <begin position="296"/>
        <end position="364"/>
    </location>
</feature>
<gene>
    <name evidence="4" type="ORF">HMF3257_26385</name>
</gene>
<dbReference type="PIRSF" id="PIRSF018266">
    <property type="entry name" value="FecR"/>
    <property type="match status" value="1"/>
</dbReference>
<evidence type="ECO:0000259" key="2">
    <source>
        <dbReference type="Pfam" id="PF04773"/>
    </source>
</evidence>
<dbReference type="PANTHER" id="PTHR30273:SF2">
    <property type="entry name" value="PROTEIN FECR"/>
    <property type="match status" value="1"/>
</dbReference>
<dbReference type="Gene3D" id="2.60.120.1440">
    <property type="match status" value="1"/>
</dbReference>
<keyword evidence="5" id="KW-1185">Reference proteome</keyword>